<keyword evidence="3" id="KW-1185">Reference proteome</keyword>
<feature type="compositionally biased region" description="Basic residues" evidence="1">
    <location>
        <begin position="34"/>
        <end position="53"/>
    </location>
</feature>
<proteinExistence type="predicted"/>
<protein>
    <submittedName>
        <fullName evidence="2">Uncharacterized protein</fullName>
    </submittedName>
</protein>
<evidence type="ECO:0000256" key="1">
    <source>
        <dbReference type="SAM" id="MobiDB-lite"/>
    </source>
</evidence>
<accession>A0A9E7EU45</accession>
<evidence type="ECO:0000313" key="2">
    <source>
        <dbReference type="EMBL" id="URD84169.1"/>
    </source>
</evidence>
<dbReference type="OrthoDB" id="1932364at2759"/>
<sequence>MAVMTRRESGARAANIRCTEVYECVPGANGCRRSGSRGRRRGSGSGRSRRRRWRPEPTTWRRCRSRASRRASTSPNWPPSSRDRPPRPPRTSKQQPRWRRPSCSVIPARELARVRSPA</sequence>
<evidence type="ECO:0000313" key="3">
    <source>
        <dbReference type="Proteomes" id="UP001055439"/>
    </source>
</evidence>
<feature type="region of interest" description="Disordered" evidence="1">
    <location>
        <begin position="26"/>
        <end position="118"/>
    </location>
</feature>
<gene>
    <name evidence="2" type="ORF">MUK42_05553</name>
</gene>
<name>A0A9E7EU45_9LILI</name>
<organism evidence="2 3">
    <name type="scientific">Musa troglodytarum</name>
    <name type="common">fe'i banana</name>
    <dbReference type="NCBI Taxonomy" id="320322"/>
    <lineage>
        <taxon>Eukaryota</taxon>
        <taxon>Viridiplantae</taxon>
        <taxon>Streptophyta</taxon>
        <taxon>Embryophyta</taxon>
        <taxon>Tracheophyta</taxon>
        <taxon>Spermatophyta</taxon>
        <taxon>Magnoliopsida</taxon>
        <taxon>Liliopsida</taxon>
        <taxon>Zingiberales</taxon>
        <taxon>Musaceae</taxon>
        <taxon>Musa</taxon>
    </lineage>
</organism>
<dbReference type="AlphaFoldDB" id="A0A9E7EU45"/>
<dbReference type="Proteomes" id="UP001055439">
    <property type="component" value="Chromosome 10"/>
</dbReference>
<dbReference type="EMBL" id="CP097503">
    <property type="protein sequence ID" value="URD84169.1"/>
    <property type="molecule type" value="Genomic_DNA"/>
</dbReference>
<reference evidence="2" key="1">
    <citation type="submission" date="2022-05" db="EMBL/GenBank/DDBJ databases">
        <title>The Musa troglodytarum L. genome provides insights into the mechanism of non-climacteric behaviour and enrichment of carotenoids.</title>
        <authorList>
            <person name="Wang J."/>
        </authorList>
    </citation>
    <scope>NUCLEOTIDE SEQUENCE</scope>
    <source>
        <tissue evidence="2">Leaf</tissue>
    </source>
</reference>